<dbReference type="Gene3D" id="1.10.3730.20">
    <property type="match status" value="1"/>
</dbReference>
<keyword evidence="7 12" id="KW-0472">Membrane</keyword>
<comment type="similarity">
    <text evidence="2">Belongs to the drug/metabolite transporter (DMT) superfamily. Small multidrug resistance (SMR) (TC 2.A.7.1) family. Mmr subfamily.</text>
</comment>
<feature type="transmembrane region" description="Helical" evidence="12">
    <location>
        <begin position="57"/>
        <end position="78"/>
    </location>
</feature>
<dbReference type="EMBL" id="CP121270">
    <property type="protein sequence ID" value="WFP27280.1"/>
    <property type="molecule type" value="Genomic_DNA"/>
</dbReference>
<evidence type="ECO:0000256" key="6">
    <source>
        <dbReference type="ARBA" id="ARBA00022989"/>
    </source>
</evidence>
<feature type="transmembrane region" description="Helical" evidence="12">
    <location>
        <begin position="30"/>
        <end position="50"/>
    </location>
</feature>
<evidence type="ECO:0000256" key="4">
    <source>
        <dbReference type="ARBA" id="ARBA00022475"/>
    </source>
</evidence>
<dbReference type="SUPFAM" id="SSF103481">
    <property type="entry name" value="Multidrug resistance efflux transporter EmrE"/>
    <property type="match status" value="1"/>
</dbReference>
<dbReference type="GO" id="GO:0046677">
    <property type="term" value="P:response to antibiotic"/>
    <property type="evidence" value="ECO:0007669"/>
    <property type="project" value="UniProtKB-KW"/>
</dbReference>
<keyword evidence="5 11" id="KW-0812">Transmembrane</keyword>
<gene>
    <name evidence="13" type="ORF">P9A14_15695</name>
</gene>
<evidence type="ECO:0000256" key="5">
    <source>
        <dbReference type="ARBA" id="ARBA00022692"/>
    </source>
</evidence>
<evidence type="ECO:0000313" key="14">
    <source>
        <dbReference type="Proteomes" id="UP001213504"/>
    </source>
</evidence>
<keyword evidence="3" id="KW-0813">Transport</keyword>
<evidence type="ECO:0000313" key="13">
    <source>
        <dbReference type="EMBL" id="WFP27280.1"/>
    </source>
</evidence>
<dbReference type="InterPro" id="IPR037185">
    <property type="entry name" value="EmrE-like"/>
</dbReference>
<keyword evidence="6 12" id="KW-1133">Transmembrane helix</keyword>
<organism evidence="13 14">
    <name type="scientific">Gordonia hongkongensis</name>
    <dbReference type="NCBI Taxonomy" id="1701090"/>
    <lineage>
        <taxon>Bacteria</taxon>
        <taxon>Bacillati</taxon>
        <taxon>Actinomycetota</taxon>
        <taxon>Actinomycetes</taxon>
        <taxon>Mycobacteriales</taxon>
        <taxon>Gordoniaceae</taxon>
        <taxon>Gordonia</taxon>
    </lineage>
</organism>
<accession>A0AAX3TEA0</accession>
<sequence length="112" mass="11761">MAWLVLVTAGLVEIIYMAALEKSNTFTRPMWTALFIIGVIVSMAGVAYAIRSIPLGTAYAVWVGIGAVGTAIYGILFLREPAGLARLGCIFLILTGVVGLNLLHNSEGAGAH</sequence>
<evidence type="ECO:0000256" key="8">
    <source>
        <dbReference type="ARBA" id="ARBA00023251"/>
    </source>
</evidence>
<dbReference type="Proteomes" id="UP001213504">
    <property type="component" value="Chromosome"/>
</dbReference>
<evidence type="ECO:0000256" key="1">
    <source>
        <dbReference type="ARBA" id="ARBA00004651"/>
    </source>
</evidence>
<evidence type="ECO:0000256" key="2">
    <source>
        <dbReference type="ARBA" id="ARBA00007822"/>
    </source>
</evidence>
<dbReference type="InterPro" id="IPR045324">
    <property type="entry name" value="Small_multidrug_res"/>
</dbReference>
<proteinExistence type="inferred from homology"/>
<dbReference type="FunFam" id="1.10.3730.20:FF:000001">
    <property type="entry name" value="Quaternary ammonium compound resistance transporter SugE"/>
    <property type="match status" value="1"/>
</dbReference>
<dbReference type="PANTHER" id="PTHR30561">
    <property type="entry name" value="SMR FAMILY PROTON-DEPENDENT DRUG EFFLUX TRANSPORTER SUGE"/>
    <property type="match status" value="1"/>
</dbReference>
<name>A0AAX3TEA0_9ACTN</name>
<dbReference type="PANTHER" id="PTHR30561:SF0">
    <property type="entry name" value="GUANIDINIUM EXPORTER"/>
    <property type="match status" value="1"/>
</dbReference>
<evidence type="ECO:0000256" key="3">
    <source>
        <dbReference type="ARBA" id="ARBA00022448"/>
    </source>
</evidence>
<dbReference type="InterPro" id="IPR000390">
    <property type="entry name" value="Small_drug/metabolite_transptr"/>
</dbReference>
<evidence type="ECO:0000256" key="11">
    <source>
        <dbReference type="RuleBase" id="RU003942"/>
    </source>
</evidence>
<keyword evidence="4" id="KW-1003">Cell membrane</keyword>
<dbReference type="Pfam" id="PF00893">
    <property type="entry name" value="Multi_Drug_Res"/>
    <property type="match status" value="1"/>
</dbReference>
<dbReference type="GO" id="GO:0005886">
    <property type="term" value="C:plasma membrane"/>
    <property type="evidence" value="ECO:0007669"/>
    <property type="project" value="UniProtKB-SubCell"/>
</dbReference>
<dbReference type="AlphaFoldDB" id="A0AAX3TEA0"/>
<feature type="transmembrane region" description="Helical" evidence="12">
    <location>
        <begin position="84"/>
        <end position="103"/>
    </location>
</feature>
<evidence type="ECO:0000256" key="10">
    <source>
        <dbReference type="ARBA" id="ARBA00072627"/>
    </source>
</evidence>
<protein>
    <recommendedName>
        <fullName evidence="10">Multidrug resistance protein Mmr</fullName>
    </recommendedName>
    <alternativeName>
        <fullName evidence="9">Multidrug resistance protein mmr</fullName>
    </alternativeName>
</protein>
<comment type="subcellular location">
    <subcellularLocation>
        <location evidence="1 11">Cell membrane</location>
        <topology evidence="1 11">Multi-pass membrane protein</topology>
    </subcellularLocation>
</comment>
<keyword evidence="8" id="KW-0046">Antibiotic resistance</keyword>
<dbReference type="GO" id="GO:0022857">
    <property type="term" value="F:transmembrane transporter activity"/>
    <property type="evidence" value="ECO:0007669"/>
    <property type="project" value="InterPro"/>
</dbReference>
<dbReference type="RefSeq" id="WP_065632755.1">
    <property type="nucleotide sequence ID" value="NZ_CP121270.1"/>
</dbReference>
<reference evidence="13" key="1">
    <citation type="submission" date="2023-04" db="EMBL/GenBank/DDBJ databases">
        <title>Complete genome sequence of a phthalic acid esters degrading bacterial strain.</title>
        <authorList>
            <person name="Weng L."/>
            <person name="Jia Y."/>
            <person name="Ren L."/>
        </authorList>
    </citation>
    <scope>NUCLEOTIDE SEQUENCE</scope>
    <source>
        <strain evidence="13">RL-LY01</strain>
    </source>
</reference>
<evidence type="ECO:0000256" key="7">
    <source>
        <dbReference type="ARBA" id="ARBA00023136"/>
    </source>
</evidence>
<evidence type="ECO:0000256" key="12">
    <source>
        <dbReference type="SAM" id="Phobius"/>
    </source>
</evidence>
<evidence type="ECO:0000256" key="9">
    <source>
        <dbReference type="ARBA" id="ARBA00071110"/>
    </source>
</evidence>